<accession>A0ABN8JX23</accession>
<keyword evidence="3" id="KW-1185">Reference proteome</keyword>
<dbReference type="EMBL" id="CAKXZT010000126">
    <property type="protein sequence ID" value="CAH2402450.1"/>
    <property type="molecule type" value="Genomic_DNA"/>
</dbReference>
<organism evidence="2 3">
    <name type="scientific">Mesorhizobium escarrei</name>
    <dbReference type="NCBI Taxonomy" id="666018"/>
    <lineage>
        <taxon>Bacteria</taxon>
        <taxon>Pseudomonadati</taxon>
        <taxon>Pseudomonadota</taxon>
        <taxon>Alphaproteobacteria</taxon>
        <taxon>Hyphomicrobiales</taxon>
        <taxon>Phyllobacteriaceae</taxon>
        <taxon>Mesorhizobium</taxon>
    </lineage>
</organism>
<evidence type="ECO:0000313" key="2">
    <source>
        <dbReference type="EMBL" id="CAH2402450.1"/>
    </source>
</evidence>
<reference evidence="2 3" key="1">
    <citation type="submission" date="2022-03" db="EMBL/GenBank/DDBJ databases">
        <authorList>
            <person name="Brunel B."/>
        </authorList>
    </citation>
    <scope>NUCLEOTIDE SEQUENCE [LARGE SCALE GENOMIC DNA]</scope>
    <source>
        <strain evidence="2">STM5069sample</strain>
    </source>
</reference>
<dbReference type="Proteomes" id="UP001153050">
    <property type="component" value="Unassembled WGS sequence"/>
</dbReference>
<feature type="region of interest" description="Disordered" evidence="1">
    <location>
        <begin position="41"/>
        <end position="77"/>
    </location>
</feature>
<evidence type="ECO:0008006" key="4">
    <source>
        <dbReference type="Google" id="ProtNLM"/>
    </source>
</evidence>
<sequence>MSCYFPLAPAFPSPLRGGWPEGPGGVADEVLDLISYNLRHMPQHCDHSPPKAPTRSARYTQDPSRPLRGHPPPRGGG</sequence>
<comment type="caution">
    <text evidence="2">The sequence shown here is derived from an EMBL/GenBank/DDBJ whole genome shotgun (WGS) entry which is preliminary data.</text>
</comment>
<evidence type="ECO:0000313" key="3">
    <source>
        <dbReference type="Proteomes" id="UP001153050"/>
    </source>
</evidence>
<proteinExistence type="predicted"/>
<name>A0ABN8JX23_9HYPH</name>
<gene>
    <name evidence="2" type="ORF">MES5069_310186</name>
</gene>
<evidence type="ECO:0000256" key="1">
    <source>
        <dbReference type="SAM" id="MobiDB-lite"/>
    </source>
</evidence>
<protein>
    <recommendedName>
        <fullName evidence="4">Propionyl-coenzyme A carboxylase alpha polypeptide</fullName>
    </recommendedName>
</protein>